<reference evidence="2 3" key="1">
    <citation type="submission" date="2015-07" db="EMBL/GenBank/DDBJ databases">
        <title>The genome of Habropoda laboriosa.</title>
        <authorList>
            <person name="Pan H."/>
            <person name="Kapheim K."/>
        </authorList>
    </citation>
    <scope>NUCLEOTIDE SEQUENCE [LARGE SCALE GENOMIC DNA]</scope>
    <source>
        <strain evidence="2">0110345459</strain>
    </source>
</reference>
<protein>
    <recommendedName>
        <fullName evidence="1">Endonuclease/exonuclease/phosphatase domain-containing protein</fullName>
    </recommendedName>
</protein>
<dbReference type="STRING" id="597456.A0A0L7QT12"/>
<dbReference type="EMBL" id="KQ414756">
    <property type="protein sequence ID" value="KOC61611.1"/>
    <property type="molecule type" value="Genomic_DNA"/>
</dbReference>
<dbReference type="SUPFAM" id="SSF56219">
    <property type="entry name" value="DNase I-like"/>
    <property type="match status" value="1"/>
</dbReference>
<evidence type="ECO:0000313" key="3">
    <source>
        <dbReference type="Proteomes" id="UP000053825"/>
    </source>
</evidence>
<accession>A0A0L7QT12</accession>
<dbReference type="InterPro" id="IPR036691">
    <property type="entry name" value="Endo/exonu/phosph_ase_sf"/>
</dbReference>
<organism evidence="2 3">
    <name type="scientific">Habropoda laboriosa</name>
    <dbReference type="NCBI Taxonomy" id="597456"/>
    <lineage>
        <taxon>Eukaryota</taxon>
        <taxon>Metazoa</taxon>
        <taxon>Ecdysozoa</taxon>
        <taxon>Arthropoda</taxon>
        <taxon>Hexapoda</taxon>
        <taxon>Insecta</taxon>
        <taxon>Pterygota</taxon>
        <taxon>Neoptera</taxon>
        <taxon>Endopterygota</taxon>
        <taxon>Hymenoptera</taxon>
        <taxon>Apocrita</taxon>
        <taxon>Aculeata</taxon>
        <taxon>Apoidea</taxon>
        <taxon>Anthophila</taxon>
        <taxon>Apidae</taxon>
        <taxon>Habropoda</taxon>
    </lineage>
</organism>
<sequence>MVELKHLFQQLELHNHNNYYILAGDLNAKHHACDNAINNNRGIALNKWIQENEIPYRISLYKTATPSFPKSGAFIDLCIADSRIKFHNTPKHRSLNSFPYDSDHRAVKIQISIPTMKTLEIDETVAPKKYNFNKTDWTQFKNFLIETDDTILPNNRNLTTDEIDEYIDKLSDNINKAIDHATPQIPKNQNATDKYVTPLITRLRKQKSYTLTQINRLTKPENYTIANDTLITAHKDILKIIRNELKFAFHESVNNFWKKKISAITPRNSSKFFPTLNSIFRPKDTNNIETLNIFLIIFIN</sequence>
<evidence type="ECO:0000259" key="1">
    <source>
        <dbReference type="Pfam" id="PF14529"/>
    </source>
</evidence>
<keyword evidence="3" id="KW-1185">Reference proteome</keyword>
<name>A0A0L7QT12_9HYME</name>
<dbReference type="InterPro" id="IPR005135">
    <property type="entry name" value="Endo/exonuclease/phosphatase"/>
</dbReference>
<dbReference type="Pfam" id="PF14529">
    <property type="entry name" value="Exo_endo_phos_2"/>
    <property type="match status" value="1"/>
</dbReference>
<dbReference type="Proteomes" id="UP000053825">
    <property type="component" value="Unassembled WGS sequence"/>
</dbReference>
<gene>
    <name evidence="2" type="ORF">WH47_05758</name>
</gene>
<dbReference type="GO" id="GO:0003824">
    <property type="term" value="F:catalytic activity"/>
    <property type="evidence" value="ECO:0007669"/>
    <property type="project" value="InterPro"/>
</dbReference>
<dbReference type="Gene3D" id="3.60.10.10">
    <property type="entry name" value="Endonuclease/exonuclease/phosphatase"/>
    <property type="match status" value="1"/>
</dbReference>
<evidence type="ECO:0000313" key="2">
    <source>
        <dbReference type="EMBL" id="KOC61611.1"/>
    </source>
</evidence>
<proteinExistence type="predicted"/>
<dbReference type="OrthoDB" id="7989680at2759"/>
<feature type="domain" description="Endonuclease/exonuclease/phosphatase" evidence="1">
    <location>
        <begin position="5"/>
        <end position="107"/>
    </location>
</feature>
<dbReference type="AlphaFoldDB" id="A0A0L7QT12"/>